<evidence type="ECO:0000313" key="1">
    <source>
        <dbReference type="EMBL" id="VAX05813.1"/>
    </source>
</evidence>
<gene>
    <name evidence="1" type="ORF">MNBD_GAMMA25-602</name>
</gene>
<protein>
    <recommendedName>
        <fullName evidence="2">Outer membrane protein beta-barrel domain-containing protein</fullName>
    </recommendedName>
</protein>
<dbReference type="EMBL" id="UOFY01000004">
    <property type="protein sequence ID" value="VAX05813.1"/>
    <property type="molecule type" value="Genomic_DNA"/>
</dbReference>
<accession>A0A3B1B1M0</accession>
<sequence length="191" mass="20223">MRLRLFSFLVIVIMSSSAIADSMTAQLSNDSARFRYNMSGLGQSFGNLESSIGFLYTDNSDSKNSYLLDVGAFVRGESVEAPIIVSIGGRLYGGKAQDYTVYAVGLGGDVLMLPEAWGGFGMSAFFMIAPGVVSFGDADGLLDYGASLIFEVSPQATVLLGYQKVEADIKATGVGTISIDNGAFFGVHVKF</sequence>
<reference evidence="1" key="1">
    <citation type="submission" date="2018-06" db="EMBL/GenBank/DDBJ databases">
        <authorList>
            <person name="Zhirakovskaya E."/>
        </authorList>
    </citation>
    <scope>NUCLEOTIDE SEQUENCE</scope>
</reference>
<proteinExistence type="predicted"/>
<dbReference type="AlphaFoldDB" id="A0A3B1B1M0"/>
<organism evidence="1">
    <name type="scientific">hydrothermal vent metagenome</name>
    <dbReference type="NCBI Taxonomy" id="652676"/>
    <lineage>
        <taxon>unclassified sequences</taxon>
        <taxon>metagenomes</taxon>
        <taxon>ecological metagenomes</taxon>
    </lineage>
</organism>
<evidence type="ECO:0008006" key="2">
    <source>
        <dbReference type="Google" id="ProtNLM"/>
    </source>
</evidence>
<name>A0A3B1B1M0_9ZZZZ</name>